<dbReference type="Pfam" id="PF13242">
    <property type="entry name" value="Hydrolase_like"/>
    <property type="match status" value="1"/>
</dbReference>
<evidence type="ECO:0008006" key="4">
    <source>
        <dbReference type="Google" id="ProtNLM"/>
    </source>
</evidence>
<dbReference type="Gene3D" id="3.40.50.1000">
    <property type="entry name" value="HAD superfamily/HAD-like"/>
    <property type="match status" value="2"/>
</dbReference>
<evidence type="ECO:0000256" key="1">
    <source>
        <dbReference type="SAM" id="MobiDB-lite"/>
    </source>
</evidence>
<evidence type="ECO:0000313" key="2">
    <source>
        <dbReference type="EMBL" id="KLT41131.1"/>
    </source>
</evidence>
<dbReference type="InterPro" id="IPR006357">
    <property type="entry name" value="HAD-SF_hydro_IIA"/>
</dbReference>
<reference evidence="2 3" key="1">
    <citation type="submission" date="2015-03" db="EMBL/GenBank/DDBJ databases">
        <title>Genomics and transcriptomics of the oil-accumulating basidiomycete yeast T. oleaginosus allow insights into substrate utilization and the diverse evolutionary trajectories of mating systems in fungi.</title>
        <authorList>
            <consortium name="DOE Joint Genome Institute"/>
            <person name="Kourist R."/>
            <person name="Kracht O."/>
            <person name="Bracharz F."/>
            <person name="Lipzen A."/>
            <person name="Nolan M."/>
            <person name="Ohm R."/>
            <person name="Grigoriev I."/>
            <person name="Sun S."/>
            <person name="Heitman J."/>
            <person name="Bruck T."/>
            <person name="Nowrousian M."/>
        </authorList>
    </citation>
    <scope>NUCLEOTIDE SEQUENCE [LARGE SCALE GENOMIC DNA]</scope>
    <source>
        <strain evidence="2 3">IBC0246</strain>
    </source>
</reference>
<dbReference type="EMBL" id="KQ087223">
    <property type="protein sequence ID" value="KLT41131.1"/>
    <property type="molecule type" value="Genomic_DNA"/>
</dbReference>
<proteinExistence type="predicted"/>
<dbReference type="STRING" id="879819.A0A0J0XJ91"/>
<dbReference type="Proteomes" id="UP000053611">
    <property type="component" value="Unassembled WGS sequence"/>
</dbReference>
<feature type="compositionally biased region" description="Low complexity" evidence="1">
    <location>
        <begin position="151"/>
        <end position="161"/>
    </location>
</feature>
<evidence type="ECO:0000313" key="3">
    <source>
        <dbReference type="Proteomes" id="UP000053611"/>
    </source>
</evidence>
<keyword evidence="3" id="KW-1185">Reference proteome</keyword>
<dbReference type="SUPFAM" id="SSF56784">
    <property type="entry name" value="HAD-like"/>
    <property type="match status" value="1"/>
</dbReference>
<dbReference type="GO" id="GO:0005737">
    <property type="term" value="C:cytoplasm"/>
    <property type="evidence" value="ECO:0007669"/>
    <property type="project" value="TreeGrafter"/>
</dbReference>
<feature type="region of interest" description="Disordered" evidence="1">
    <location>
        <begin position="140"/>
        <end position="174"/>
    </location>
</feature>
<gene>
    <name evidence="2" type="ORF">CC85DRAFT_276659</name>
</gene>
<dbReference type="PANTHER" id="PTHR19288">
    <property type="entry name" value="4-NITROPHENYLPHOSPHATASE-RELATED"/>
    <property type="match status" value="1"/>
</dbReference>
<dbReference type="InterPro" id="IPR023214">
    <property type="entry name" value="HAD_sf"/>
</dbReference>
<dbReference type="AlphaFoldDB" id="A0A0J0XJ91"/>
<dbReference type="PANTHER" id="PTHR19288:SF46">
    <property type="entry name" value="HALOACID DEHALOGENASE-LIKE HYDROLASE DOMAIN-CONTAINING PROTEIN 2"/>
    <property type="match status" value="1"/>
</dbReference>
<organism evidence="2 3">
    <name type="scientific">Cutaneotrichosporon oleaginosum</name>
    <dbReference type="NCBI Taxonomy" id="879819"/>
    <lineage>
        <taxon>Eukaryota</taxon>
        <taxon>Fungi</taxon>
        <taxon>Dikarya</taxon>
        <taxon>Basidiomycota</taxon>
        <taxon>Agaricomycotina</taxon>
        <taxon>Tremellomycetes</taxon>
        <taxon>Trichosporonales</taxon>
        <taxon>Trichosporonaceae</taxon>
        <taxon>Cutaneotrichosporon</taxon>
    </lineage>
</organism>
<sequence>MPKVVQALLIDLNGTLHVGSTPTPRAVAALERLRAARVPFVLCSNNTRESETRLLSTLGGMGLRAAPHELMTSLGACRALVEKRGLTPFLLLAPDALDEFKALPAHPPAECDAVVIGLHPPGFGYENLNTAFRILKQEPVGPVDPAEGRTAASSAAVSRRPSPSPSPSPKGRKPVLIAPHKAAYSQANATAAFPAGLSLGIGPYVAALEYASGVKAEVVGKPTRAFFELALARLRSGGWDGEDADVAIVGDDVDNDLGGGARELGLQRILVRTGKYRPGAEEGAHPPNGVYDSFADYVDVILT</sequence>
<dbReference type="InterPro" id="IPR036412">
    <property type="entry name" value="HAD-like_sf"/>
</dbReference>
<name>A0A0J0XJ91_9TREE</name>
<accession>A0A0J0XJ91</accession>
<dbReference type="GO" id="GO:0016791">
    <property type="term" value="F:phosphatase activity"/>
    <property type="evidence" value="ECO:0007669"/>
    <property type="project" value="TreeGrafter"/>
</dbReference>
<protein>
    <recommendedName>
        <fullName evidence="4">HAD-like protein</fullName>
    </recommendedName>
</protein>
<dbReference type="Pfam" id="PF13344">
    <property type="entry name" value="Hydrolase_6"/>
    <property type="match status" value="1"/>
</dbReference>
<dbReference type="OrthoDB" id="426235at2759"/>